<dbReference type="EMBL" id="JAUSTR010000039">
    <property type="protein sequence ID" value="MDQ0164034.1"/>
    <property type="molecule type" value="Genomic_DNA"/>
</dbReference>
<reference evidence="1 2" key="1">
    <citation type="submission" date="2023-07" db="EMBL/GenBank/DDBJ databases">
        <title>Genomic Encyclopedia of Type Strains, Phase IV (KMG-IV): sequencing the most valuable type-strain genomes for metagenomic binning, comparative biology and taxonomic classification.</title>
        <authorList>
            <person name="Goeker M."/>
        </authorList>
    </citation>
    <scope>NUCLEOTIDE SEQUENCE [LARGE SCALE GENOMIC DNA]</scope>
    <source>
        <strain evidence="1 2">DSM 19092</strain>
    </source>
</reference>
<keyword evidence="2" id="KW-1185">Reference proteome</keyword>
<proteinExistence type="predicted"/>
<feature type="non-terminal residue" evidence="1">
    <location>
        <position position="1"/>
    </location>
</feature>
<accession>A0ABT9VSQ6</accession>
<gene>
    <name evidence="1" type="ORF">J2S06_003178</name>
</gene>
<evidence type="ECO:0000313" key="2">
    <source>
        <dbReference type="Proteomes" id="UP001225646"/>
    </source>
</evidence>
<dbReference type="Proteomes" id="UP001225646">
    <property type="component" value="Unassembled WGS sequence"/>
</dbReference>
<evidence type="ECO:0000313" key="1">
    <source>
        <dbReference type="EMBL" id="MDQ0164034.1"/>
    </source>
</evidence>
<dbReference type="GO" id="GO:0016301">
    <property type="term" value="F:kinase activity"/>
    <property type="evidence" value="ECO:0007669"/>
    <property type="project" value="UniProtKB-KW"/>
</dbReference>
<comment type="caution">
    <text evidence="1">The sequence shown here is derived from an EMBL/GenBank/DDBJ whole genome shotgun (WGS) entry which is preliminary data.</text>
</comment>
<keyword evidence="1" id="KW-0808">Transferase</keyword>
<organism evidence="1 2">
    <name type="scientific">Aeribacillus alveayuensis</name>
    <dbReference type="NCBI Taxonomy" id="279215"/>
    <lineage>
        <taxon>Bacteria</taxon>
        <taxon>Bacillati</taxon>
        <taxon>Bacillota</taxon>
        <taxon>Bacilli</taxon>
        <taxon>Bacillales</taxon>
        <taxon>Bacillaceae</taxon>
        <taxon>Aeribacillus</taxon>
    </lineage>
</organism>
<name>A0ABT9VSQ6_9BACI</name>
<protein>
    <submittedName>
        <fullName evidence="1">CTP-dependent riboflavin kinase</fullName>
    </submittedName>
</protein>
<keyword evidence="1" id="KW-0418">Kinase</keyword>
<sequence>LRNNVRNFVEKYFFDTPETATTVDISTFIEGVMKGIGAGEVYLSINPHKYEYKAKK</sequence>